<dbReference type="InterPro" id="IPR025348">
    <property type="entry name" value="DUF4252"/>
</dbReference>
<organism evidence="2 3">
    <name type="scientific">Pseudohalioglobus lutimaris</name>
    <dbReference type="NCBI Taxonomy" id="1737061"/>
    <lineage>
        <taxon>Bacteria</taxon>
        <taxon>Pseudomonadati</taxon>
        <taxon>Pseudomonadota</taxon>
        <taxon>Gammaproteobacteria</taxon>
        <taxon>Cellvibrionales</taxon>
        <taxon>Halieaceae</taxon>
        <taxon>Pseudohalioglobus</taxon>
    </lineage>
</organism>
<evidence type="ECO:0000256" key="1">
    <source>
        <dbReference type="SAM" id="SignalP"/>
    </source>
</evidence>
<gene>
    <name evidence="2" type="ORF">C0039_00015</name>
</gene>
<sequence>MKISTLLLTLTLISAPAFAIEEPLADRPGYVDFSSLSGDYGQPRVMIDLGSSLLTLISNFKHEDPMAQEALRNLESVRVHVYNTAGDTTPANERMTAINESLQALEWEQIVRVREPDQQVDIYIKYGDNIVHGLTVMAVDEEEAVFINILGDVDPEQLAGVVKHMDVDLDVDMAMHTP</sequence>
<accession>A0A2N5X7U0</accession>
<dbReference type="Proteomes" id="UP000235005">
    <property type="component" value="Unassembled WGS sequence"/>
</dbReference>
<name>A0A2N5X7U0_9GAMM</name>
<proteinExistence type="predicted"/>
<protein>
    <submittedName>
        <fullName evidence="2">DUF4252 domain-containing protein</fullName>
    </submittedName>
</protein>
<dbReference type="EMBL" id="PKUS01000001">
    <property type="protein sequence ID" value="PLW70555.1"/>
    <property type="molecule type" value="Genomic_DNA"/>
</dbReference>
<evidence type="ECO:0000313" key="3">
    <source>
        <dbReference type="Proteomes" id="UP000235005"/>
    </source>
</evidence>
<feature type="signal peptide" evidence="1">
    <location>
        <begin position="1"/>
        <end position="19"/>
    </location>
</feature>
<keyword evidence="1" id="KW-0732">Signal</keyword>
<dbReference type="AlphaFoldDB" id="A0A2N5X7U0"/>
<dbReference type="RefSeq" id="WP_075999426.1">
    <property type="nucleotide sequence ID" value="NZ_PKUS01000001.1"/>
</dbReference>
<comment type="caution">
    <text evidence="2">The sequence shown here is derived from an EMBL/GenBank/DDBJ whole genome shotgun (WGS) entry which is preliminary data.</text>
</comment>
<dbReference type="Pfam" id="PF14060">
    <property type="entry name" value="DUF4252"/>
    <property type="match status" value="1"/>
</dbReference>
<reference evidence="2 3" key="1">
    <citation type="submission" date="2018-01" db="EMBL/GenBank/DDBJ databases">
        <title>The draft genome sequence of Halioglobus lutimaris HF004.</title>
        <authorList>
            <person name="Du Z.-J."/>
            <person name="Shi M.-J."/>
        </authorList>
    </citation>
    <scope>NUCLEOTIDE SEQUENCE [LARGE SCALE GENOMIC DNA]</scope>
    <source>
        <strain evidence="2 3">HF004</strain>
    </source>
</reference>
<dbReference type="OrthoDB" id="194679at2"/>
<keyword evidence="3" id="KW-1185">Reference proteome</keyword>
<evidence type="ECO:0000313" key="2">
    <source>
        <dbReference type="EMBL" id="PLW70555.1"/>
    </source>
</evidence>
<feature type="chain" id="PRO_5014659297" evidence="1">
    <location>
        <begin position="20"/>
        <end position="178"/>
    </location>
</feature>